<accession>F7YWV0</accession>
<dbReference type="EMBL" id="CP002351">
    <property type="protein sequence ID" value="AEH50469.1"/>
    <property type="molecule type" value="Genomic_DNA"/>
</dbReference>
<keyword evidence="2" id="KW-1185">Reference proteome</keyword>
<dbReference type="eggNOG" id="COG1472">
    <property type="taxonomic scope" value="Bacteria"/>
</dbReference>
<name>F7YWV0_9THEM</name>
<evidence type="ECO:0000313" key="2">
    <source>
        <dbReference type="Proteomes" id="UP000006804"/>
    </source>
</evidence>
<proteinExistence type="predicted"/>
<dbReference type="STRING" id="688269.Theth_0374"/>
<dbReference type="AlphaFoldDB" id="F7YWV0"/>
<sequence length="239" mass="26277">MANGIVISKNLERCTEGCILDLPLHEILKDVSLLALGCNQNLEIAREVGYVVGMIARSYGYRYVVFGTMDVLDPLDPDPLGKISRSPYISSQVIINLADGLVNSGVLPILRASGKISQDLVKTLISRKAIYPVFVEEPSLAYELERLGYKATFVFPDGSIKGRLPVIETLLEVDLSEVENVRRKALSGAVVLLGRSSEKIHINKPFEKSGVLIFSDEDWLLELAKQVLQGVRSPTGRLP</sequence>
<evidence type="ECO:0000313" key="1">
    <source>
        <dbReference type="EMBL" id="AEH50469.1"/>
    </source>
</evidence>
<gene>
    <name evidence="1" type="ORF">Theth_0374</name>
</gene>
<dbReference type="PATRIC" id="fig|688269.3.peg.385"/>
<dbReference type="KEGG" id="tta:Theth_0374"/>
<dbReference type="Proteomes" id="UP000006804">
    <property type="component" value="Chromosome"/>
</dbReference>
<protein>
    <submittedName>
        <fullName evidence="1">Uncharacterized protein</fullName>
    </submittedName>
</protein>
<reference evidence="1 2" key="1">
    <citation type="submission" date="2010-11" db="EMBL/GenBank/DDBJ databases">
        <title>The complete genome of Thermotoga thermarum DSM 5069.</title>
        <authorList>
            <consortium name="US DOE Joint Genome Institute (JGI-PGF)"/>
            <person name="Lucas S."/>
            <person name="Copeland A."/>
            <person name="Lapidus A."/>
            <person name="Bruce D."/>
            <person name="Goodwin L."/>
            <person name="Pitluck S."/>
            <person name="Kyrpides N."/>
            <person name="Mavromatis K."/>
            <person name="Ivanova N."/>
            <person name="Zeytun A."/>
            <person name="Brettin T."/>
            <person name="Detter J.C."/>
            <person name="Tapia R."/>
            <person name="Han C."/>
            <person name="Land M."/>
            <person name="Hauser L."/>
            <person name="Markowitz V."/>
            <person name="Cheng J.-F."/>
            <person name="Hugenholtz P."/>
            <person name="Woyke T."/>
            <person name="Wu D."/>
            <person name="Spring S."/>
            <person name="Schroeder M."/>
            <person name="Brambilla E."/>
            <person name="Klenk H.-P."/>
            <person name="Eisen J.A."/>
        </authorList>
    </citation>
    <scope>NUCLEOTIDE SEQUENCE [LARGE SCALE GENOMIC DNA]</scope>
    <source>
        <strain evidence="1 2">DSM 5069</strain>
    </source>
</reference>
<organism evidence="1 2">
    <name type="scientific">Pseudothermotoga thermarum DSM 5069</name>
    <dbReference type="NCBI Taxonomy" id="688269"/>
    <lineage>
        <taxon>Bacteria</taxon>
        <taxon>Thermotogati</taxon>
        <taxon>Thermotogota</taxon>
        <taxon>Thermotogae</taxon>
        <taxon>Thermotogales</taxon>
        <taxon>Thermotogaceae</taxon>
        <taxon>Pseudothermotoga</taxon>
    </lineage>
</organism>
<dbReference type="HOGENOM" id="CLU_1184590_0_0_0"/>